<keyword evidence="1" id="KW-0808">Transferase</keyword>
<evidence type="ECO:0000313" key="4">
    <source>
        <dbReference type="Proteomes" id="UP000373269"/>
    </source>
</evidence>
<dbReference type="Proteomes" id="UP000373269">
    <property type="component" value="Chromosome"/>
</dbReference>
<accession>A0ABX6D8I4</accession>
<dbReference type="InterPro" id="IPR024172">
    <property type="entry name" value="AadA/Aad9"/>
</dbReference>
<dbReference type="InterPro" id="IPR025184">
    <property type="entry name" value="AadA_C"/>
</dbReference>
<keyword evidence="4" id="KW-1185">Reference proteome</keyword>
<dbReference type="PIRSF" id="PIRSF000819">
    <property type="entry name" value="Streptomycin_3-adenylyltransf"/>
    <property type="match status" value="1"/>
</dbReference>
<gene>
    <name evidence="3" type="ORF">GDS87_08345</name>
</gene>
<evidence type="ECO:0000259" key="2">
    <source>
        <dbReference type="Pfam" id="PF13427"/>
    </source>
</evidence>
<dbReference type="EMBL" id="CP045835">
    <property type="protein sequence ID" value="QGG50966.1"/>
    <property type="molecule type" value="Genomic_DNA"/>
</dbReference>
<dbReference type="NCBIfam" id="NF010309">
    <property type="entry name" value="PRK13746.1"/>
    <property type="match status" value="1"/>
</dbReference>
<protein>
    <submittedName>
        <fullName evidence="3">DUF4111 domain-containing protein</fullName>
    </submittedName>
</protein>
<dbReference type="Pfam" id="PF13427">
    <property type="entry name" value="AadA_C"/>
    <property type="match status" value="1"/>
</dbReference>
<evidence type="ECO:0000256" key="1">
    <source>
        <dbReference type="ARBA" id="ARBA00022679"/>
    </source>
</evidence>
<feature type="domain" description="Adenylyltransferase AadA C-terminal" evidence="2">
    <location>
        <begin position="110"/>
        <end position="210"/>
    </location>
</feature>
<evidence type="ECO:0000313" key="3">
    <source>
        <dbReference type="EMBL" id="QGG50966.1"/>
    </source>
</evidence>
<reference evidence="3 4" key="1">
    <citation type="submission" date="2019-11" db="EMBL/GenBank/DDBJ databases">
        <title>Whole Genome Sequencing and Comparative Genomic Analyses of Lysinibacillus pakistanensis LZH-9, a Halotolerant Strain with Excellent COD Removal Capability.</title>
        <authorList>
            <person name="Zhou H."/>
        </authorList>
    </citation>
    <scope>NUCLEOTIDE SEQUENCE [LARGE SCALE GENOMIC DNA]</scope>
    <source>
        <strain evidence="3 4">LZH-9</strain>
    </source>
</reference>
<organism evidence="3 4">
    <name type="scientific">Lysinibacillus pakistanensis</name>
    <dbReference type="NCBI Taxonomy" id="759811"/>
    <lineage>
        <taxon>Bacteria</taxon>
        <taxon>Bacillati</taxon>
        <taxon>Bacillota</taxon>
        <taxon>Bacilli</taxon>
        <taxon>Bacillales</taxon>
        <taxon>Bacillaceae</taxon>
        <taxon>Lysinibacillus</taxon>
    </lineage>
</organism>
<sequence>MNSDVDVLVVVNHCLSEGTRKKLTDKLMRISGKIGNTDSMRPLEVTVVNHSDLVPWRYPPKNEFIYGEWLRSEFEKGQIQEPTYDPDLAIVLAQVRMNSISLFGPNASDILDPVPMIDIRRAIKESLPGLVEGIVGDERNVILTLARMWQTVSIGEISSKDMSAKWALPRLPKEYSTLLDLARKAYRGEIVDKWEERDSKVTALVHYMKNSIETCLSEID</sequence>
<name>A0ABX6D8I4_9BACI</name>
<proteinExistence type="predicted"/>